<dbReference type="AlphaFoldDB" id="A0A2U9C0P4"/>
<proteinExistence type="predicted"/>
<dbReference type="EMBL" id="CP026253">
    <property type="protein sequence ID" value="AWP10154.1"/>
    <property type="molecule type" value="Genomic_DNA"/>
</dbReference>
<protein>
    <submittedName>
        <fullName evidence="1">Putative basement membrane-specific heparan sulfate proteoglycan core protein</fullName>
    </submittedName>
</protein>
<evidence type="ECO:0000313" key="2">
    <source>
        <dbReference type="Proteomes" id="UP000246464"/>
    </source>
</evidence>
<sequence>MAAMTGGKFSSGLTGCVRNLTLMNARPGQQPAQAIDLQAHAAHGINVQPSGGVRPNSVSRGNSVALSGCVLSRQQDSVVSRR</sequence>
<gene>
    <name evidence="1" type="ORF">SMAX5B_014516</name>
</gene>
<reference evidence="1 2" key="1">
    <citation type="submission" date="2017-12" db="EMBL/GenBank/DDBJ databases">
        <title>Integrating genomic resources of turbot (Scophthalmus maximus) in depth evaluation of genetic and physical mapping variation across individuals.</title>
        <authorList>
            <person name="Martinez P."/>
        </authorList>
    </citation>
    <scope>NUCLEOTIDE SEQUENCE [LARGE SCALE GENOMIC DNA]</scope>
</reference>
<dbReference type="Gene3D" id="2.60.120.200">
    <property type="match status" value="1"/>
</dbReference>
<keyword evidence="2" id="KW-1185">Reference proteome</keyword>
<dbReference type="Proteomes" id="UP000246464">
    <property type="component" value="Chromosome 11"/>
</dbReference>
<accession>A0A2U9C0P4</accession>
<evidence type="ECO:0000313" key="1">
    <source>
        <dbReference type="EMBL" id="AWP10154.1"/>
    </source>
</evidence>
<name>A0A2U9C0P4_SCOMX</name>
<organism evidence="1 2">
    <name type="scientific">Scophthalmus maximus</name>
    <name type="common">Turbot</name>
    <name type="synonym">Psetta maxima</name>
    <dbReference type="NCBI Taxonomy" id="52904"/>
    <lineage>
        <taxon>Eukaryota</taxon>
        <taxon>Metazoa</taxon>
        <taxon>Chordata</taxon>
        <taxon>Craniata</taxon>
        <taxon>Vertebrata</taxon>
        <taxon>Euteleostomi</taxon>
        <taxon>Actinopterygii</taxon>
        <taxon>Neopterygii</taxon>
        <taxon>Teleostei</taxon>
        <taxon>Neoteleostei</taxon>
        <taxon>Acanthomorphata</taxon>
        <taxon>Carangaria</taxon>
        <taxon>Pleuronectiformes</taxon>
        <taxon>Pleuronectoidei</taxon>
        <taxon>Scophthalmidae</taxon>
        <taxon>Scophthalmus</taxon>
    </lineage>
</organism>